<reference evidence="1 2" key="1">
    <citation type="submission" date="2016-11" db="EMBL/GenBank/DDBJ databases">
        <title>The macronuclear genome of Stentor coeruleus: a giant cell with tiny introns.</title>
        <authorList>
            <person name="Slabodnick M."/>
            <person name="Ruby J.G."/>
            <person name="Reiff S.B."/>
            <person name="Swart E.C."/>
            <person name="Gosai S."/>
            <person name="Prabakaran S."/>
            <person name="Witkowska E."/>
            <person name="Larue G.E."/>
            <person name="Fisher S."/>
            <person name="Freeman R.M."/>
            <person name="Gunawardena J."/>
            <person name="Chu W."/>
            <person name="Stover N.A."/>
            <person name="Gregory B.D."/>
            <person name="Nowacki M."/>
            <person name="Derisi J."/>
            <person name="Roy S.W."/>
            <person name="Marshall W.F."/>
            <person name="Sood P."/>
        </authorList>
    </citation>
    <scope>NUCLEOTIDE SEQUENCE [LARGE SCALE GENOMIC DNA]</scope>
    <source>
        <strain evidence="1">WM001</strain>
    </source>
</reference>
<dbReference type="Proteomes" id="UP000187209">
    <property type="component" value="Unassembled WGS sequence"/>
</dbReference>
<keyword evidence="2" id="KW-1185">Reference proteome</keyword>
<gene>
    <name evidence="1" type="ORF">SteCoe_32109</name>
</gene>
<organism evidence="1 2">
    <name type="scientific">Stentor coeruleus</name>
    <dbReference type="NCBI Taxonomy" id="5963"/>
    <lineage>
        <taxon>Eukaryota</taxon>
        <taxon>Sar</taxon>
        <taxon>Alveolata</taxon>
        <taxon>Ciliophora</taxon>
        <taxon>Postciliodesmatophora</taxon>
        <taxon>Heterotrichea</taxon>
        <taxon>Heterotrichida</taxon>
        <taxon>Stentoridae</taxon>
        <taxon>Stentor</taxon>
    </lineage>
</organism>
<accession>A0A1R2AZS4</accession>
<comment type="caution">
    <text evidence="1">The sequence shown here is derived from an EMBL/GenBank/DDBJ whole genome shotgun (WGS) entry which is preliminary data.</text>
</comment>
<dbReference type="AlphaFoldDB" id="A0A1R2AZS4"/>
<proteinExistence type="predicted"/>
<evidence type="ECO:0000313" key="1">
    <source>
        <dbReference type="EMBL" id="OMJ70021.1"/>
    </source>
</evidence>
<protein>
    <submittedName>
        <fullName evidence="1">Uncharacterized protein</fullName>
    </submittedName>
</protein>
<dbReference type="EMBL" id="MPUH01001133">
    <property type="protein sequence ID" value="OMJ70021.1"/>
    <property type="molecule type" value="Genomic_DNA"/>
</dbReference>
<sequence length="613" mass="71685">MNKYQDILYRHHSTRSHPTLPNINLSSSTVANTPRDYDSPNVRFLSPTNNFLMNSNRVDDTCHITIESILKTKSNSISYLPKSKNISEFSIKQNEIITSFLTSRENEHKTGSFFPDIYSRNILPTEREFSKLIDNLNEVVVSKNMKLHTILQENEPVDVMLSEGKAKFFKIFMKHHKVPLSIKIKRTKGKLYAYTSTTAQEPGPTNYEKYYISDYIEIRDSATVFKYDVLYLGIKSFEESKFRIVTSFGRQINSLEELKRLKRQSIQASIQESLEINEEEQPIKSSIKNEPKITKNFIAENKNLSTETSDKASSLTIRAADWKARHDQILSKKKQLIEMKRSKALDSINKHTIKKQQEFLKAKEEITKSEKVKLYSFWLKIMSLISCSEIIHNIINKTKISRLRRISMNIKAKHIQSTYKRYTNNIKHTESAILRARNLLLIYRGNTKNIENRFGYGKAIVLTIKQASHFQIVYRKFSQYYKSVILIQRNTKKFLGVKDKRIKELLKIWISIGESMIYRKGNKKDDRKRNSVKFVTLPAHARDDAINGYYRKCVLRYREMIRNYYLTLKNVSDNKKIHNAVNQICSTSPPLFEYLPSNKEMEQLIESTIKSRA</sequence>
<dbReference type="OrthoDB" id="327594at2759"/>
<evidence type="ECO:0000313" key="2">
    <source>
        <dbReference type="Proteomes" id="UP000187209"/>
    </source>
</evidence>
<name>A0A1R2AZS4_9CILI</name>